<evidence type="ECO:0000313" key="4">
    <source>
        <dbReference type="Proteomes" id="UP001166191"/>
    </source>
</evidence>
<evidence type="ECO:0000313" key="3">
    <source>
        <dbReference type="EMBL" id="MBU3029109.1"/>
    </source>
</evidence>
<protein>
    <submittedName>
        <fullName evidence="3">Uncharacterized protein</fullName>
    </submittedName>
</protein>
<dbReference type="RefSeq" id="WP_216031803.1">
    <property type="nucleotide sequence ID" value="NZ_JAHKNG010000003.1"/>
</dbReference>
<keyword evidence="4" id="KW-1185">Reference proteome</keyword>
<dbReference type="Proteomes" id="UP001166191">
    <property type="component" value="Unassembled WGS sequence"/>
</dbReference>
<comment type="caution">
    <text evidence="3">The sequence shown here is derived from an EMBL/GenBank/DDBJ whole genome shotgun (WGS) entry which is preliminary data.</text>
</comment>
<feature type="chain" id="PRO_5045644039" evidence="2">
    <location>
        <begin position="20"/>
        <end position="157"/>
    </location>
</feature>
<feature type="signal peptide" evidence="2">
    <location>
        <begin position="1"/>
        <end position="19"/>
    </location>
</feature>
<reference evidence="3" key="1">
    <citation type="submission" date="2021-06" db="EMBL/GenBank/DDBJ databases">
        <title>Paracoccus bacterium XHP0099 sp. nov., isolated from the surface waters of the Yellow Sea.</title>
        <authorList>
            <person name="Xue H."/>
            <person name="Zhang D."/>
        </authorList>
    </citation>
    <scope>NUCLEOTIDE SEQUENCE</scope>
    <source>
        <strain evidence="3">XHP0099</strain>
    </source>
</reference>
<gene>
    <name evidence="3" type="ORF">KNW02_03115</name>
</gene>
<dbReference type="EMBL" id="JAHKNG010000003">
    <property type="protein sequence ID" value="MBU3029109.1"/>
    <property type="molecule type" value="Genomic_DNA"/>
</dbReference>
<name>A0ABS6AHJ8_9RHOB</name>
<evidence type="ECO:0000256" key="1">
    <source>
        <dbReference type="SAM" id="MobiDB-lite"/>
    </source>
</evidence>
<feature type="region of interest" description="Disordered" evidence="1">
    <location>
        <begin position="128"/>
        <end position="157"/>
    </location>
</feature>
<proteinExistence type="predicted"/>
<organism evidence="3 4">
    <name type="scientific">Paracoccus marinaquae</name>
    <dbReference type="NCBI Taxonomy" id="2841926"/>
    <lineage>
        <taxon>Bacteria</taxon>
        <taxon>Pseudomonadati</taxon>
        <taxon>Pseudomonadota</taxon>
        <taxon>Alphaproteobacteria</taxon>
        <taxon>Rhodobacterales</taxon>
        <taxon>Paracoccaceae</taxon>
        <taxon>Paracoccus</taxon>
    </lineage>
</organism>
<evidence type="ECO:0000256" key="2">
    <source>
        <dbReference type="SAM" id="SignalP"/>
    </source>
</evidence>
<keyword evidence="2" id="KW-0732">Signal</keyword>
<accession>A0ABS6AHJ8</accession>
<sequence length="157" mass="16824">MMHPLVPGLVLALAGPAIAASPPDMFIDDRSSPERVVTSLYNAIDRHEYLRAWSYFTTGSAPSYGEFRDGYADTDRVELRIGETTSEGAAGSIHSSVPVALKATGTDGGVTVFRGCYRLTQVQPAVQDTPPFRPIQIDGGSLEPTTQPFETAMGDCD</sequence>